<evidence type="ECO:0000313" key="2">
    <source>
        <dbReference type="Proteomes" id="UP000003730"/>
    </source>
</evidence>
<reference evidence="1 2" key="1">
    <citation type="journal article" date="2008" name="Int. J. Syst. Evol. Microbiol.">
        <title>Bizionia argentinensis sp. nov., isolated from surface marine water in Antarctica.</title>
        <authorList>
            <person name="Bercovich A."/>
            <person name="Vazquez S.C."/>
            <person name="Yankilevich P."/>
            <person name="Coria S.H."/>
            <person name="Foti M."/>
            <person name="Hernandez E."/>
            <person name="Vidal A."/>
            <person name="Ruberto L."/>
            <person name="Melo C."/>
            <person name="Marenssi S."/>
            <person name="Criscuolo M."/>
            <person name="Memoli M."/>
            <person name="Arguelles M."/>
            <person name="Mac Cormack W.P."/>
        </authorList>
    </citation>
    <scope>NUCLEOTIDE SEQUENCE [LARGE SCALE GENOMIC DNA]</scope>
    <source>
        <strain evidence="1 2">JUB59</strain>
    </source>
</reference>
<comment type="caution">
    <text evidence="1">The sequence shown here is derived from an EMBL/GenBank/DDBJ whole genome shotgun (WGS) entry which is preliminary data.</text>
</comment>
<protein>
    <submittedName>
        <fullName evidence="1">Uncharacterized protein</fullName>
    </submittedName>
</protein>
<dbReference type="AlphaFoldDB" id="G2EDA6"/>
<proteinExistence type="predicted"/>
<sequence length="318" mass="36847">MRLEQFQISEIKFKWGHLLSDIKPQLSPNDSIIENENPYSKNSTLKVPLSDIWSIRTNSCEFSSPNTDRLINNISISISAKENTLESVIESLENHLGPKSTDHIGDNYGSGSVIKNCKWEYDNCQIGVSIYGDIRKENNEENIGCLYIHLEDIEILDSLYAKRLIEIEYDLATRVDKKSINLYKMEEKQWITWSMETPNYPDQSPNYISRALNGFHKREVFKTPEQVQENISEFHISVWKSNSDEYYLSNYWETIKLEKPIKTSWINALPAKGGGYCTVSIGDFRINNEHSRPETKALINQIEELLNTEIKCHQDHDC</sequence>
<dbReference type="eggNOG" id="ENOG50340TK">
    <property type="taxonomic scope" value="Bacteria"/>
</dbReference>
<dbReference type="STRING" id="1046627.BZARG_2838"/>
<gene>
    <name evidence="1" type="ORF">BZARG_2838</name>
</gene>
<dbReference type="EMBL" id="AFXZ01000024">
    <property type="protein sequence ID" value="EGV43575.1"/>
    <property type="molecule type" value="Genomic_DNA"/>
</dbReference>
<name>G2EDA6_9FLAO</name>
<dbReference type="RefSeq" id="WP_008636992.1">
    <property type="nucleotide sequence ID" value="NZ_AFXZ01000024.1"/>
</dbReference>
<accession>G2EDA6</accession>
<organism evidence="1 2">
    <name type="scientific">Bizionia argentinensis JUB59</name>
    <dbReference type="NCBI Taxonomy" id="1046627"/>
    <lineage>
        <taxon>Bacteria</taxon>
        <taxon>Pseudomonadati</taxon>
        <taxon>Bacteroidota</taxon>
        <taxon>Flavobacteriia</taxon>
        <taxon>Flavobacteriales</taxon>
        <taxon>Flavobacteriaceae</taxon>
        <taxon>Bizionia</taxon>
    </lineage>
</organism>
<keyword evidence="2" id="KW-1185">Reference proteome</keyword>
<dbReference type="OrthoDB" id="5688981at2"/>
<evidence type="ECO:0000313" key="1">
    <source>
        <dbReference type="EMBL" id="EGV43575.1"/>
    </source>
</evidence>
<dbReference type="Proteomes" id="UP000003730">
    <property type="component" value="Unassembled WGS sequence"/>
</dbReference>